<evidence type="ECO:0000313" key="1">
    <source>
        <dbReference type="EMBL" id="THU34980.1"/>
    </source>
</evidence>
<organism evidence="1 2">
    <name type="scientific">Niastella caeni</name>
    <dbReference type="NCBI Taxonomy" id="2569763"/>
    <lineage>
        <taxon>Bacteria</taxon>
        <taxon>Pseudomonadati</taxon>
        <taxon>Bacteroidota</taxon>
        <taxon>Chitinophagia</taxon>
        <taxon>Chitinophagales</taxon>
        <taxon>Chitinophagaceae</taxon>
        <taxon>Niastella</taxon>
    </lineage>
</organism>
<reference evidence="1 2" key="1">
    <citation type="submission" date="2019-04" db="EMBL/GenBank/DDBJ databases">
        <title>Niastella caeni sp. nov., isolated from activated sludge.</title>
        <authorList>
            <person name="Sheng M."/>
        </authorList>
    </citation>
    <scope>NUCLEOTIDE SEQUENCE [LARGE SCALE GENOMIC DNA]</scope>
    <source>
        <strain evidence="1 2">HX-2-15</strain>
    </source>
</reference>
<dbReference type="EMBL" id="STFF01000007">
    <property type="protein sequence ID" value="THU34980.1"/>
    <property type="molecule type" value="Genomic_DNA"/>
</dbReference>
<accession>A0A4S8HIE4</accession>
<proteinExistence type="predicted"/>
<name>A0A4S8HIE4_9BACT</name>
<dbReference type="RefSeq" id="WP_136579623.1">
    <property type="nucleotide sequence ID" value="NZ_STFF01000007.1"/>
</dbReference>
<sequence>MEKIQNQKPKLKLNKQVIAVLAQTDMMNIKGGRDGMNNRSWIGCTGRPTSIPDMSFICCGEQESN</sequence>
<dbReference type="AlphaFoldDB" id="A0A4S8HIE4"/>
<protein>
    <submittedName>
        <fullName evidence="1">Uncharacterized protein</fullName>
    </submittedName>
</protein>
<evidence type="ECO:0000313" key="2">
    <source>
        <dbReference type="Proteomes" id="UP000306918"/>
    </source>
</evidence>
<gene>
    <name evidence="1" type="ORF">FAM09_23620</name>
</gene>
<comment type="caution">
    <text evidence="1">The sequence shown here is derived from an EMBL/GenBank/DDBJ whole genome shotgun (WGS) entry which is preliminary data.</text>
</comment>
<dbReference type="Proteomes" id="UP000306918">
    <property type="component" value="Unassembled WGS sequence"/>
</dbReference>
<keyword evidence="2" id="KW-1185">Reference proteome</keyword>